<dbReference type="PROSITE" id="PS51678">
    <property type="entry name" value="SAM_MT_PRMT"/>
    <property type="match status" value="1"/>
</dbReference>
<keyword evidence="4" id="KW-0963">Cytoplasm</keyword>
<dbReference type="AlphaFoldDB" id="A0A564ZAQ8"/>
<dbReference type="InterPro" id="IPR029063">
    <property type="entry name" value="SAM-dependent_MTases_sf"/>
</dbReference>
<keyword evidence="9" id="KW-0805">Transcription regulation</keyword>
<evidence type="ECO:0000256" key="9">
    <source>
        <dbReference type="ARBA" id="ARBA00023015"/>
    </source>
</evidence>
<evidence type="ECO:0000256" key="10">
    <source>
        <dbReference type="ARBA" id="ARBA00023163"/>
    </source>
</evidence>
<dbReference type="EMBL" id="CABIJS010000698">
    <property type="protein sequence ID" value="VUZ56123.1"/>
    <property type="molecule type" value="Genomic_DNA"/>
</dbReference>
<evidence type="ECO:0000256" key="5">
    <source>
        <dbReference type="ARBA" id="ARBA00022603"/>
    </source>
</evidence>
<protein>
    <recommendedName>
        <fullName evidence="3">type I protein arginine methyltransferase</fullName>
        <ecNumber evidence="3">2.1.1.319</ecNumber>
    </recommendedName>
</protein>
<comment type="catalytic activity">
    <reaction evidence="12">
        <text>L-arginyl-[protein] + 2 S-adenosyl-L-methionine = N(omega),N(omega)-dimethyl-L-arginyl-[protein] + 2 S-adenosyl-L-homocysteine + 2 H(+)</text>
        <dbReference type="Rhea" id="RHEA:48096"/>
        <dbReference type="Rhea" id="RHEA-COMP:10532"/>
        <dbReference type="Rhea" id="RHEA-COMP:11991"/>
        <dbReference type="ChEBI" id="CHEBI:15378"/>
        <dbReference type="ChEBI" id="CHEBI:29965"/>
        <dbReference type="ChEBI" id="CHEBI:57856"/>
        <dbReference type="ChEBI" id="CHEBI:59789"/>
        <dbReference type="ChEBI" id="CHEBI:61897"/>
        <dbReference type="EC" id="2.1.1.319"/>
    </reaction>
</comment>
<dbReference type="CDD" id="cd02440">
    <property type="entry name" value="AdoMet_MTases"/>
    <property type="match status" value="1"/>
</dbReference>
<keyword evidence="10" id="KW-0804">Transcription</keyword>
<keyword evidence="8" id="KW-0156">Chromatin regulator</keyword>
<dbReference type="InterPro" id="IPR025799">
    <property type="entry name" value="Arg_MeTrfase"/>
</dbReference>
<dbReference type="GO" id="GO:0005634">
    <property type="term" value="C:nucleus"/>
    <property type="evidence" value="ECO:0007669"/>
    <property type="project" value="UniProtKB-SubCell"/>
</dbReference>
<dbReference type="Gene3D" id="2.70.160.11">
    <property type="entry name" value="Hnrnp arginine n-methyltransferase1"/>
    <property type="match status" value="1"/>
</dbReference>
<dbReference type="FunFam" id="3.40.50.150:FF:000031">
    <property type="entry name" value="Putative Histone-arginine methyltransferase CARM1"/>
    <property type="match status" value="1"/>
</dbReference>
<evidence type="ECO:0000256" key="1">
    <source>
        <dbReference type="ARBA" id="ARBA00004123"/>
    </source>
</evidence>
<dbReference type="GO" id="GO:0005737">
    <property type="term" value="C:cytoplasm"/>
    <property type="evidence" value="ECO:0007669"/>
    <property type="project" value="UniProtKB-SubCell"/>
</dbReference>
<dbReference type="EC" id="2.1.1.319" evidence="3"/>
<evidence type="ECO:0000256" key="6">
    <source>
        <dbReference type="ARBA" id="ARBA00022679"/>
    </source>
</evidence>
<evidence type="ECO:0000259" key="14">
    <source>
        <dbReference type="Pfam" id="PF22528"/>
    </source>
</evidence>
<dbReference type="GO" id="GO:0070611">
    <property type="term" value="F:histone H3R2 methyltransferase activity"/>
    <property type="evidence" value="ECO:0007669"/>
    <property type="project" value="TreeGrafter"/>
</dbReference>
<evidence type="ECO:0000313" key="16">
    <source>
        <dbReference type="Proteomes" id="UP000321570"/>
    </source>
</evidence>
<proteinExistence type="predicted"/>
<dbReference type="Gene3D" id="3.40.50.150">
    <property type="entry name" value="Vaccinia Virus protein VP39"/>
    <property type="match status" value="1"/>
</dbReference>
<sequence length="629" mass="69478">MFKFAKVNLSKLTTGASKSEIVDNDLNLELKTGHECGLTFKKFDKTVLLLSVKSKQINRWLEKDVFINVNSSQYLYIITFSDSVQIAQFMEAISDAATKDQNDRNGGSVFDARTDSWSAVQYFQFYSYLSQQQNMMQDYVRTSTYQRAILANSKVDFLDKIVLDVGAGSGILSFFAIQAGAKRVYAVEASNIAEHCRVLVQANNLSDRIIVVSGKIEEITLPEPVDVIISEPMGYMLYNERMLETYVHARKFLAPQHRAKRKNKNGPADTEMHDVSTSGNTEEVFALCKPGVMFPSVGKMFVAPFSDESLFAELYTKSNFWYQQSFHGMDLSALREAAVKENFSQPVVDTFDINICPVNDPCVHTVDFRSVAEAELANIYIPLEFTINQCSTIHGLAFWFEVGFLGSETDIWLSTAPTEQLTHWYQVRCLLGNALLVQEGQVLTGHVKMVANTRQSYDVEIELVMPAAGTKITNHLDLKNPLFRYTGYPPAPPPGYHTKSPTETYYSNMTTTTGCALGQVQQQPQQTATAAAYVTTNAVNPVNTASPGTLIFPTTAAVDQNVAAPMSMIPAAVGTVIPQAVTGLTLNANSADILTNGWTIGGQPPVLNQTGGRFLLTSQVEYNPRTSIS</sequence>
<keyword evidence="11" id="KW-0539">Nucleus</keyword>
<reference evidence="15 16" key="1">
    <citation type="submission" date="2019-07" db="EMBL/GenBank/DDBJ databases">
        <authorList>
            <person name="Jastrzebski P J."/>
            <person name="Paukszto L."/>
            <person name="Jastrzebski P J."/>
        </authorList>
    </citation>
    <scope>NUCLEOTIDE SEQUENCE [LARGE SCALE GENOMIC DNA]</scope>
    <source>
        <strain evidence="15 16">WMS-il1</strain>
    </source>
</reference>
<feature type="domain" description="Protein arginine N-methyltransferase" evidence="14">
    <location>
        <begin position="299"/>
        <end position="462"/>
    </location>
</feature>
<dbReference type="GO" id="GO:0035242">
    <property type="term" value="F:protein-arginine omega-N asymmetric methyltransferase activity"/>
    <property type="evidence" value="ECO:0007669"/>
    <property type="project" value="UniProtKB-EC"/>
</dbReference>
<evidence type="ECO:0000256" key="12">
    <source>
        <dbReference type="ARBA" id="ARBA00049086"/>
    </source>
</evidence>
<evidence type="ECO:0000256" key="13">
    <source>
        <dbReference type="PROSITE-ProRule" id="PRU01015"/>
    </source>
</evidence>
<keyword evidence="7 13" id="KW-0949">S-adenosyl-L-methionine</keyword>
<gene>
    <name evidence="15" type="ORF">WMSIL1_LOCUS13821</name>
</gene>
<dbReference type="GO" id="GO:0032259">
    <property type="term" value="P:methylation"/>
    <property type="evidence" value="ECO:0007669"/>
    <property type="project" value="UniProtKB-KW"/>
</dbReference>
<name>A0A564ZAQ8_HYMDI</name>
<dbReference type="PANTHER" id="PTHR11006:SF10">
    <property type="entry name" value="HISTONE-ARGININE METHYLTRANSFERASE CARMER-RELATED"/>
    <property type="match status" value="1"/>
</dbReference>
<evidence type="ECO:0000256" key="8">
    <source>
        <dbReference type="ARBA" id="ARBA00022853"/>
    </source>
</evidence>
<evidence type="ECO:0000313" key="15">
    <source>
        <dbReference type="EMBL" id="VUZ56123.1"/>
    </source>
</evidence>
<dbReference type="Proteomes" id="UP000321570">
    <property type="component" value="Unassembled WGS sequence"/>
</dbReference>
<evidence type="ECO:0000256" key="2">
    <source>
        <dbReference type="ARBA" id="ARBA00004496"/>
    </source>
</evidence>
<dbReference type="InterPro" id="IPR055135">
    <property type="entry name" value="PRMT_dom"/>
</dbReference>
<keyword evidence="5 13" id="KW-0489">Methyltransferase</keyword>
<dbReference type="PANTHER" id="PTHR11006">
    <property type="entry name" value="PROTEIN ARGININE N-METHYLTRANSFERASE"/>
    <property type="match status" value="1"/>
</dbReference>
<dbReference type="Pfam" id="PF22528">
    <property type="entry name" value="PRMT_C"/>
    <property type="match status" value="1"/>
</dbReference>
<evidence type="ECO:0000256" key="11">
    <source>
        <dbReference type="ARBA" id="ARBA00023242"/>
    </source>
</evidence>
<comment type="subcellular location">
    <subcellularLocation>
        <location evidence="2">Cytoplasm</location>
    </subcellularLocation>
    <subcellularLocation>
        <location evidence="1">Nucleus</location>
    </subcellularLocation>
</comment>
<evidence type="ECO:0000256" key="7">
    <source>
        <dbReference type="ARBA" id="ARBA00022691"/>
    </source>
</evidence>
<keyword evidence="6 13" id="KW-0808">Transferase</keyword>
<keyword evidence="16" id="KW-1185">Reference proteome</keyword>
<evidence type="ECO:0000256" key="3">
    <source>
        <dbReference type="ARBA" id="ARBA00011925"/>
    </source>
</evidence>
<accession>A0A564ZAQ8</accession>
<organism evidence="15 16">
    <name type="scientific">Hymenolepis diminuta</name>
    <name type="common">Rat tapeworm</name>
    <dbReference type="NCBI Taxonomy" id="6216"/>
    <lineage>
        <taxon>Eukaryota</taxon>
        <taxon>Metazoa</taxon>
        <taxon>Spiralia</taxon>
        <taxon>Lophotrochozoa</taxon>
        <taxon>Platyhelminthes</taxon>
        <taxon>Cestoda</taxon>
        <taxon>Eucestoda</taxon>
        <taxon>Cyclophyllidea</taxon>
        <taxon>Hymenolepididae</taxon>
        <taxon>Hymenolepis</taxon>
    </lineage>
</organism>
<dbReference type="SUPFAM" id="SSF53335">
    <property type="entry name" value="S-adenosyl-L-methionine-dependent methyltransferases"/>
    <property type="match status" value="1"/>
</dbReference>
<dbReference type="Pfam" id="PF06325">
    <property type="entry name" value="PrmA"/>
    <property type="match status" value="1"/>
</dbReference>
<evidence type="ECO:0000256" key="4">
    <source>
        <dbReference type="ARBA" id="ARBA00022490"/>
    </source>
</evidence>